<evidence type="ECO:0000313" key="2">
    <source>
        <dbReference type="Proteomes" id="UP001153387"/>
    </source>
</evidence>
<gene>
    <name evidence="1" type="ORF">OMP38_16770</name>
</gene>
<dbReference type="AlphaFoldDB" id="A0A9X4QP52"/>
<protein>
    <submittedName>
        <fullName evidence="1">Uncharacterized protein</fullName>
    </submittedName>
</protein>
<keyword evidence="2" id="KW-1185">Reference proteome</keyword>
<accession>A0A9X4QP52</accession>
<dbReference type="RefSeq" id="WP_277566145.1">
    <property type="nucleotide sequence ID" value="NZ_JAPDHZ010000003.1"/>
</dbReference>
<sequence>MIAIRSTLPLVEPPTWALLERALIARMNEAAELAISRYVREDGTMLWPPDADHEDIDALDDMFESFHNWPLLYMLGGDERLRGWSLRQYDAIVKQFAGVQTGHGHPMVVDEYEQGYDWFHQGEGYIFFLLAEHDGSDCCA</sequence>
<comment type="caution">
    <text evidence="1">The sequence shown here is derived from an EMBL/GenBank/DDBJ whole genome shotgun (WGS) entry which is preliminary data.</text>
</comment>
<organism evidence="1 2">
    <name type="scientific">Cohnella ginsengisoli</name>
    <dbReference type="NCBI Taxonomy" id="425004"/>
    <lineage>
        <taxon>Bacteria</taxon>
        <taxon>Bacillati</taxon>
        <taxon>Bacillota</taxon>
        <taxon>Bacilli</taxon>
        <taxon>Bacillales</taxon>
        <taxon>Paenibacillaceae</taxon>
        <taxon>Cohnella</taxon>
    </lineage>
</organism>
<evidence type="ECO:0000313" key="1">
    <source>
        <dbReference type="EMBL" id="MDG0792335.1"/>
    </source>
</evidence>
<name>A0A9X4QP52_9BACL</name>
<proteinExistence type="predicted"/>
<dbReference type="Proteomes" id="UP001153387">
    <property type="component" value="Unassembled WGS sequence"/>
</dbReference>
<dbReference type="InterPro" id="IPR058347">
    <property type="entry name" value="DUF8034"/>
</dbReference>
<dbReference type="Pfam" id="PF26099">
    <property type="entry name" value="DUF8034"/>
    <property type="match status" value="1"/>
</dbReference>
<reference evidence="1 2" key="1">
    <citation type="submission" date="2022-10" db="EMBL/GenBank/DDBJ databases">
        <title>Comparative genomic analysis of Cohnella hashimotonis sp. nov., isolated from the International Space Station.</title>
        <authorList>
            <person name="Simpson A."/>
            <person name="Venkateswaran K."/>
        </authorList>
    </citation>
    <scope>NUCLEOTIDE SEQUENCE [LARGE SCALE GENOMIC DNA]</scope>
    <source>
        <strain evidence="1 2">DSM 18997</strain>
    </source>
</reference>
<dbReference type="EMBL" id="JAPDHZ010000003">
    <property type="protein sequence ID" value="MDG0792335.1"/>
    <property type="molecule type" value="Genomic_DNA"/>
</dbReference>